<protein>
    <submittedName>
        <fullName evidence="2">Transmembrane protein, putative</fullName>
    </submittedName>
</protein>
<gene>
    <name evidence="2" type="ordered locus">MTR_4g048180</name>
</gene>
<dbReference type="Pfam" id="PF26133">
    <property type="entry name" value="DUF8039"/>
    <property type="match status" value="1"/>
</dbReference>
<accession>G7JDJ3</accession>
<dbReference type="PANTHER" id="PTHR33018:SF34">
    <property type="entry name" value="OS02G0472350 PROTEIN"/>
    <property type="match status" value="1"/>
</dbReference>
<feature type="domain" description="DUF8039" evidence="1">
    <location>
        <begin position="12"/>
        <end position="82"/>
    </location>
</feature>
<keyword evidence="2" id="KW-0472">Membrane</keyword>
<sequence length="271" mass="31843">MTRRISQKSVNYVDNKHHIVAYAYIYKLGPTIHNQLLDNDIVRVAVTRVLHSNVQVPMPTDEVTKVGEALNDFIQWLKRLLRLVSNKLMLRITSRKDPVKFDFKGNEFFYLPTRDIMKLCMKTKELIYTILRTWVVYMEHVCTQLGNNDVHGFVDPFFIHAENDQDSSQSHITAKLFEGNKVCYFAPYLRNDIGEYNKLSGLRKSTWNTHPCQRQLFNYECGYYIMIHMLNIVLAGITDSWELVFGDKNTFTYNKIMNVQERCVSLILERL</sequence>
<organism evidence="2 4">
    <name type="scientific">Medicago truncatula</name>
    <name type="common">Barrel medic</name>
    <name type="synonym">Medicago tribuloides</name>
    <dbReference type="NCBI Taxonomy" id="3880"/>
    <lineage>
        <taxon>Eukaryota</taxon>
        <taxon>Viridiplantae</taxon>
        <taxon>Streptophyta</taxon>
        <taxon>Embryophyta</taxon>
        <taxon>Tracheophyta</taxon>
        <taxon>Spermatophyta</taxon>
        <taxon>Magnoliopsida</taxon>
        <taxon>eudicotyledons</taxon>
        <taxon>Gunneridae</taxon>
        <taxon>Pentapetalae</taxon>
        <taxon>rosids</taxon>
        <taxon>fabids</taxon>
        <taxon>Fabales</taxon>
        <taxon>Fabaceae</taxon>
        <taxon>Papilionoideae</taxon>
        <taxon>50 kb inversion clade</taxon>
        <taxon>NPAAA clade</taxon>
        <taxon>Hologalegina</taxon>
        <taxon>IRL clade</taxon>
        <taxon>Trifolieae</taxon>
        <taxon>Medicago</taxon>
    </lineage>
</organism>
<keyword evidence="4" id="KW-1185">Reference proteome</keyword>
<evidence type="ECO:0000313" key="2">
    <source>
        <dbReference type="EMBL" id="AES88125.1"/>
    </source>
</evidence>
<dbReference type="OMA" id="IANIRQC"/>
<dbReference type="InterPro" id="IPR058352">
    <property type="entry name" value="DUF8039"/>
</dbReference>
<reference evidence="2 4" key="1">
    <citation type="journal article" date="2011" name="Nature">
        <title>The Medicago genome provides insight into the evolution of rhizobial symbioses.</title>
        <authorList>
            <person name="Young N.D."/>
            <person name="Debelle F."/>
            <person name="Oldroyd G.E."/>
            <person name="Geurts R."/>
            <person name="Cannon S.B."/>
            <person name="Udvardi M.K."/>
            <person name="Benedito V.A."/>
            <person name="Mayer K.F."/>
            <person name="Gouzy J."/>
            <person name="Schoof H."/>
            <person name="Van de Peer Y."/>
            <person name="Proost S."/>
            <person name="Cook D.R."/>
            <person name="Meyers B.C."/>
            <person name="Spannagl M."/>
            <person name="Cheung F."/>
            <person name="De Mita S."/>
            <person name="Krishnakumar V."/>
            <person name="Gundlach H."/>
            <person name="Zhou S."/>
            <person name="Mudge J."/>
            <person name="Bharti A.K."/>
            <person name="Murray J.D."/>
            <person name="Naoumkina M.A."/>
            <person name="Rosen B."/>
            <person name="Silverstein K.A."/>
            <person name="Tang H."/>
            <person name="Rombauts S."/>
            <person name="Zhao P.X."/>
            <person name="Zhou P."/>
            <person name="Barbe V."/>
            <person name="Bardou P."/>
            <person name="Bechner M."/>
            <person name="Bellec A."/>
            <person name="Berger A."/>
            <person name="Berges H."/>
            <person name="Bidwell S."/>
            <person name="Bisseling T."/>
            <person name="Choisne N."/>
            <person name="Couloux A."/>
            <person name="Denny R."/>
            <person name="Deshpande S."/>
            <person name="Dai X."/>
            <person name="Doyle J.J."/>
            <person name="Dudez A.M."/>
            <person name="Farmer A.D."/>
            <person name="Fouteau S."/>
            <person name="Franken C."/>
            <person name="Gibelin C."/>
            <person name="Gish J."/>
            <person name="Goldstein S."/>
            <person name="Gonzalez A.J."/>
            <person name="Green P.J."/>
            <person name="Hallab A."/>
            <person name="Hartog M."/>
            <person name="Hua A."/>
            <person name="Humphray S.J."/>
            <person name="Jeong D.H."/>
            <person name="Jing Y."/>
            <person name="Jocker A."/>
            <person name="Kenton S.M."/>
            <person name="Kim D.J."/>
            <person name="Klee K."/>
            <person name="Lai H."/>
            <person name="Lang C."/>
            <person name="Lin S."/>
            <person name="Macmil S.L."/>
            <person name="Magdelenat G."/>
            <person name="Matthews L."/>
            <person name="McCorrison J."/>
            <person name="Monaghan E.L."/>
            <person name="Mun J.H."/>
            <person name="Najar F.Z."/>
            <person name="Nicholson C."/>
            <person name="Noirot C."/>
            <person name="O'Bleness M."/>
            <person name="Paule C.R."/>
            <person name="Poulain J."/>
            <person name="Prion F."/>
            <person name="Qin B."/>
            <person name="Qu C."/>
            <person name="Retzel E.F."/>
            <person name="Riddle C."/>
            <person name="Sallet E."/>
            <person name="Samain S."/>
            <person name="Samson N."/>
            <person name="Sanders I."/>
            <person name="Saurat O."/>
            <person name="Scarpelli C."/>
            <person name="Schiex T."/>
            <person name="Segurens B."/>
            <person name="Severin A.J."/>
            <person name="Sherrier D.J."/>
            <person name="Shi R."/>
            <person name="Sims S."/>
            <person name="Singer S.R."/>
            <person name="Sinharoy S."/>
            <person name="Sterck L."/>
            <person name="Viollet A."/>
            <person name="Wang B.B."/>
            <person name="Wang K."/>
            <person name="Wang M."/>
            <person name="Wang X."/>
            <person name="Warfsmann J."/>
            <person name="Weissenbach J."/>
            <person name="White D.D."/>
            <person name="White J.D."/>
            <person name="Wiley G.B."/>
            <person name="Wincker P."/>
            <person name="Xing Y."/>
            <person name="Yang L."/>
            <person name="Yao Z."/>
            <person name="Ying F."/>
            <person name="Zhai J."/>
            <person name="Zhou L."/>
            <person name="Zuber A."/>
            <person name="Denarie J."/>
            <person name="Dixon R.A."/>
            <person name="May G.D."/>
            <person name="Schwartz D.C."/>
            <person name="Rogers J."/>
            <person name="Quetier F."/>
            <person name="Town C.D."/>
            <person name="Roe B.A."/>
        </authorList>
    </citation>
    <scope>NUCLEOTIDE SEQUENCE [LARGE SCALE GENOMIC DNA]</scope>
    <source>
        <strain evidence="2">A17</strain>
        <strain evidence="3 4">cv. Jemalong A17</strain>
    </source>
</reference>
<name>G7JDJ3_MEDTR</name>
<dbReference type="HOGENOM" id="CLU_941271_0_0_1"/>
<reference evidence="3" key="3">
    <citation type="submission" date="2015-04" db="UniProtKB">
        <authorList>
            <consortium name="EnsemblPlants"/>
        </authorList>
    </citation>
    <scope>IDENTIFICATION</scope>
    <source>
        <strain evidence="3">cv. Jemalong A17</strain>
    </source>
</reference>
<dbReference type="PaxDb" id="3880-AES88125"/>
<dbReference type="EMBL" id="CM001220">
    <property type="protein sequence ID" value="AES88125.1"/>
    <property type="molecule type" value="Genomic_DNA"/>
</dbReference>
<dbReference type="AlphaFoldDB" id="G7JDJ3"/>
<evidence type="ECO:0000259" key="1">
    <source>
        <dbReference type="Pfam" id="PF26133"/>
    </source>
</evidence>
<dbReference type="Proteomes" id="UP000002051">
    <property type="component" value="Chromosome 4"/>
</dbReference>
<proteinExistence type="predicted"/>
<evidence type="ECO:0000313" key="3">
    <source>
        <dbReference type="EnsemblPlants" id="AES88125"/>
    </source>
</evidence>
<reference evidence="2 4" key="2">
    <citation type="journal article" date="2014" name="BMC Genomics">
        <title>An improved genome release (version Mt4.0) for the model legume Medicago truncatula.</title>
        <authorList>
            <person name="Tang H."/>
            <person name="Krishnakumar V."/>
            <person name="Bidwell S."/>
            <person name="Rosen B."/>
            <person name="Chan A."/>
            <person name="Zhou S."/>
            <person name="Gentzbittel L."/>
            <person name="Childs K.L."/>
            <person name="Yandell M."/>
            <person name="Gundlach H."/>
            <person name="Mayer K.F."/>
            <person name="Schwartz D.C."/>
            <person name="Town C.D."/>
        </authorList>
    </citation>
    <scope>GENOME REANNOTATION</scope>
    <source>
        <strain evidence="3 4">cv. Jemalong A17</strain>
    </source>
</reference>
<dbReference type="PANTHER" id="PTHR33018">
    <property type="entry name" value="OS10G0338966 PROTEIN-RELATED"/>
    <property type="match status" value="1"/>
</dbReference>
<evidence type="ECO:0000313" key="4">
    <source>
        <dbReference type="Proteomes" id="UP000002051"/>
    </source>
</evidence>
<dbReference type="EnsemblPlants" id="AES88125">
    <property type="protein sequence ID" value="AES88125"/>
    <property type="gene ID" value="MTR_4g048180"/>
</dbReference>
<keyword evidence="2" id="KW-0812">Transmembrane</keyword>